<feature type="transmembrane region" description="Helical" evidence="1">
    <location>
        <begin position="55"/>
        <end position="83"/>
    </location>
</feature>
<proteinExistence type="predicted"/>
<name>A0A3M6TQC9_POCDA</name>
<feature type="non-terminal residue" evidence="2">
    <location>
        <position position="116"/>
    </location>
</feature>
<gene>
    <name evidence="2" type="ORF">pdam_00001963</name>
</gene>
<accession>A0A3M6TQC9</accession>
<dbReference type="Proteomes" id="UP000275408">
    <property type="component" value="Unassembled WGS sequence"/>
</dbReference>
<organism evidence="2 3">
    <name type="scientific">Pocillopora damicornis</name>
    <name type="common">Cauliflower coral</name>
    <name type="synonym">Millepora damicornis</name>
    <dbReference type="NCBI Taxonomy" id="46731"/>
    <lineage>
        <taxon>Eukaryota</taxon>
        <taxon>Metazoa</taxon>
        <taxon>Cnidaria</taxon>
        <taxon>Anthozoa</taxon>
        <taxon>Hexacorallia</taxon>
        <taxon>Scleractinia</taxon>
        <taxon>Astrocoeniina</taxon>
        <taxon>Pocilloporidae</taxon>
        <taxon>Pocillopora</taxon>
    </lineage>
</organism>
<keyword evidence="3" id="KW-1185">Reference proteome</keyword>
<evidence type="ECO:0000313" key="2">
    <source>
        <dbReference type="EMBL" id="RMX43478.1"/>
    </source>
</evidence>
<sequence>MALWVRFGYKLVRFSPGALRCCCEAVKLFDFYDAQTRSPNVCYLLDHSKILLFKVLTLITIVFLEFLPCSGLIFCFASMYYIVYKHERAARILAKQLRYNQIFLLRIKEKAAVKIM</sequence>
<dbReference type="EMBL" id="RCHS01003197">
    <property type="protein sequence ID" value="RMX43478.1"/>
    <property type="molecule type" value="Genomic_DNA"/>
</dbReference>
<keyword evidence="1" id="KW-0472">Membrane</keyword>
<evidence type="ECO:0000313" key="3">
    <source>
        <dbReference type="Proteomes" id="UP000275408"/>
    </source>
</evidence>
<keyword evidence="1" id="KW-1133">Transmembrane helix</keyword>
<comment type="caution">
    <text evidence="2">The sequence shown here is derived from an EMBL/GenBank/DDBJ whole genome shotgun (WGS) entry which is preliminary data.</text>
</comment>
<dbReference type="AlphaFoldDB" id="A0A3M6TQC9"/>
<reference evidence="2 3" key="1">
    <citation type="journal article" date="2018" name="Sci. Rep.">
        <title>Comparative analysis of the Pocillopora damicornis genome highlights role of immune system in coral evolution.</title>
        <authorList>
            <person name="Cunning R."/>
            <person name="Bay R.A."/>
            <person name="Gillette P."/>
            <person name="Baker A.C."/>
            <person name="Traylor-Knowles N."/>
        </authorList>
    </citation>
    <scope>NUCLEOTIDE SEQUENCE [LARGE SCALE GENOMIC DNA]</scope>
    <source>
        <strain evidence="2">RSMAS</strain>
        <tissue evidence="2">Whole animal</tissue>
    </source>
</reference>
<keyword evidence="1" id="KW-0812">Transmembrane</keyword>
<evidence type="ECO:0000256" key="1">
    <source>
        <dbReference type="SAM" id="Phobius"/>
    </source>
</evidence>
<protein>
    <submittedName>
        <fullName evidence="2">Uncharacterized protein</fullName>
    </submittedName>
</protein>